<evidence type="ECO:0000256" key="9">
    <source>
        <dbReference type="ARBA" id="ARBA00023012"/>
    </source>
</evidence>
<evidence type="ECO:0000256" key="3">
    <source>
        <dbReference type="ARBA" id="ARBA00012438"/>
    </source>
</evidence>
<evidence type="ECO:0000256" key="4">
    <source>
        <dbReference type="ARBA" id="ARBA00022553"/>
    </source>
</evidence>
<dbReference type="SMART" id="SM00387">
    <property type="entry name" value="HATPase_c"/>
    <property type="match status" value="1"/>
</dbReference>
<evidence type="ECO:0000313" key="15">
    <source>
        <dbReference type="Proteomes" id="UP000184932"/>
    </source>
</evidence>
<comment type="catalytic activity">
    <reaction evidence="1">
        <text>ATP + protein L-histidine = ADP + protein N-phospho-L-histidine.</text>
        <dbReference type="EC" id="2.7.13.3"/>
    </reaction>
</comment>
<evidence type="ECO:0000256" key="1">
    <source>
        <dbReference type="ARBA" id="ARBA00000085"/>
    </source>
</evidence>
<dbReference type="GO" id="GO:0000155">
    <property type="term" value="F:phosphorelay sensor kinase activity"/>
    <property type="evidence" value="ECO:0007669"/>
    <property type="project" value="InterPro"/>
</dbReference>
<evidence type="ECO:0000256" key="5">
    <source>
        <dbReference type="ARBA" id="ARBA00022679"/>
    </source>
</evidence>
<dbReference type="Gene3D" id="1.10.287.130">
    <property type="match status" value="1"/>
</dbReference>
<protein>
    <recommendedName>
        <fullName evidence="3">histidine kinase</fullName>
        <ecNumber evidence="3">2.7.13.3</ecNumber>
    </recommendedName>
</protein>
<dbReference type="Pfam" id="PF00512">
    <property type="entry name" value="HisKA"/>
    <property type="match status" value="1"/>
</dbReference>
<dbReference type="GO" id="GO:0005886">
    <property type="term" value="C:plasma membrane"/>
    <property type="evidence" value="ECO:0007669"/>
    <property type="project" value="TreeGrafter"/>
</dbReference>
<sequence>MRKLRGKASLRLALGLSALLIVFSLGAMALQYRATAAELERRERSLLAADLAGLAALYDQRRIIALRQAMEFRSAAAPETGMLYLLEGKDGEKLAGNIDAMPEGLTPTPGEIDATDPVNFTLAATPYLGVARELRGGFPMLVARSRAPTEAALAATRAQILATALVLVALSLVAGWLVSRFIMRRIDRLNRLADQVAAGDLSARLPGPRADDEFGALERHIHTMLDRIGHLTRAHGRLSDTIAHELRTPLNRIQGKLDKLEGDPEAIAAVSSEIRGTVRIFDSLLEISSAEAASGGGTGLVPVSLSQITREVTELYEPLAEEKALDYGAVLQEGCKLLGDRNLIAQLISNLVDNAIKFCRAGDAITISLEEGPERHLLCISDTGPGVPAEAREAVFERFARAERDREVAGHGLGLALVRAIATRHGAKLRVLDVEKGFSIEIAWPKLPPDMG</sequence>
<dbReference type="STRING" id="1217970.SAMN05444002_2424"/>
<keyword evidence="4" id="KW-0597">Phosphoprotein</keyword>
<evidence type="ECO:0000256" key="7">
    <source>
        <dbReference type="ARBA" id="ARBA00022777"/>
    </source>
</evidence>
<dbReference type="OrthoDB" id="9815202at2"/>
<dbReference type="Pfam" id="PF00672">
    <property type="entry name" value="HAMP"/>
    <property type="match status" value="1"/>
</dbReference>
<keyword evidence="6 11" id="KW-0812">Transmembrane</keyword>
<evidence type="ECO:0000256" key="8">
    <source>
        <dbReference type="ARBA" id="ARBA00022989"/>
    </source>
</evidence>
<organism evidence="14 15">
    <name type="scientific">Vannielia litorea</name>
    <dbReference type="NCBI Taxonomy" id="1217970"/>
    <lineage>
        <taxon>Bacteria</taxon>
        <taxon>Pseudomonadati</taxon>
        <taxon>Pseudomonadota</taxon>
        <taxon>Alphaproteobacteria</taxon>
        <taxon>Rhodobacterales</taxon>
        <taxon>Paracoccaceae</taxon>
        <taxon>Vannielia</taxon>
    </lineage>
</organism>
<dbReference type="EC" id="2.7.13.3" evidence="3"/>
<dbReference type="Gene3D" id="3.30.565.10">
    <property type="entry name" value="Histidine kinase-like ATPase, C-terminal domain"/>
    <property type="match status" value="1"/>
</dbReference>
<evidence type="ECO:0000256" key="11">
    <source>
        <dbReference type="SAM" id="Phobius"/>
    </source>
</evidence>
<dbReference type="PANTHER" id="PTHR45436:SF8">
    <property type="entry name" value="HISTIDINE KINASE"/>
    <property type="match status" value="1"/>
</dbReference>
<dbReference type="InterPro" id="IPR004358">
    <property type="entry name" value="Sig_transdc_His_kin-like_C"/>
</dbReference>
<dbReference type="Gene3D" id="6.10.340.10">
    <property type="match status" value="1"/>
</dbReference>
<gene>
    <name evidence="14" type="ORF">SAMN05444002_2424</name>
</gene>
<dbReference type="SMART" id="SM00388">
    <property type="entry name" value="HisKA"/>
    <property type="match status" value="1"/>
</dbReference>
<dbReference type="InterPro" id="IPR036890">
    <property type="entry name" value="HATPase_C_sf"/>
</dbReference>
<dbReference type="SUPFAM" id="SSF47384">
    <property type="entry name" value="Homodimeric domain of signal transducing histidine kinase"/>
    <property type="match status" value="1"/>
</dbReference>
<reference evidence="15" key="1">
    <citation type="submission" date="2016-11" db="EMBL/GenBank/DDBJ databases">
        <authorList>
            <person name="Varghese N."/>
            <person name="Submissions S."/>
        </authorList>
    </citation>
    <scope>NUCLEOTIDE SEQUENCE [LARGE SCALE GENOMIC DNA]</scope>
    <source>
        <strain evidence="15">DSM 29440</strain>
    </source>
</reference>
<dbReference type="SUPFAM" id="SSF55874">
    <property type="entry name" value="ATPase domain of HSP90 chaperone/DNA topoisomerase II/histidine kinase"/>
    <property type="match status" value="1"/>
</dbReference>
<keyword evidence="10 11" id="KW-0472">Membrane</keyword>
<feature type="domain" description="Histidine kinase" evidence="12">
    <location>
        <begin position="241"/>
        <end position="448"/>
    </location>
</feature>
<name>A0A1N6GEL6_9RHOB</name>
<dbReference type="SUPFAM" id="SSF158472">
    <property type="entry name" value="HAMP domain-like"/>
    <property type="match status" value="1"/>
</dbReference>
<evidence type="ECO:0000259" key="12">
    <source>
        <dbReference type="PROSITE" id="PS50109"/>
    </source>
</evidence>
<evidence type="ECO:0000256" key="2">
    <source>
        <dbReference type="ARBA" id="ARBA00004370"/>
    </source>
</evidence>
<comment type="subcellular location">
    <subcellularLocation>
        <location evidence="2">Membrane</location>
    </subcellularLocation>
</comment>
<dbReference type="CDD" id="cd06225">
    <property type="entry name" value="HAMP"/>
    <property type="match status" value="1"/>
</dbReference>
<evidence type="ECO:0000256" key="10">
    <source>
        <dbReference type="ARBA" id="ARBA00023136"/>
    </source>
</evidence>
<keyword evidence="7 14" id="KW-0418">Kinase</keyword>
<dbReference type="InterPro" id="IPR003661">
    <property type="entry name" value="HisK_dim/P_dom"/>
</dbReference>
<dbReference type="PROSITE" id="PS50885">
    <property type="entry name" value="HAMP"/>
    <property type="match status" value="1"/>
</dbReference>
<evidence type="ECO:0000256" key="6">
    <source>
        <dbReference type="ARBA" id="ARBA00022692"/>
    </source>
</evidence>
<feature type="transmembrane region" description="Helical" evidence="11">
    <location>
        <begin position="160"/>
        <end position="182"/>
    </location>
</feature>
<dbReference type="PRINTS" id="PR00344">
    <property type="entry name" value="BCTRLSENSOR"/>
</dbReference>
<dbReference type="CDD" id="cd00082">
    <property type="entry name" value="HisKA"/>
    <property type="match status" value="1"/>
</dbReference>
<keyword evidence="5" id="KW-0808">Transferase</keyword>
<dbReference type="SMART" id="SM00304">
    <property type="entry name" value="HAMP"/>
    <property type="match status" value="1"/>
</dbReference>
<dbReference type="InterPro" id="IPR003594">
    <property type="entry name" value="HATPase_dom"/>
</dbReference>
<keyword evidence="8 11" id="KW-1133">Transmembrane helix</keyword>
<dbReference type="PROSITE" id="PS50109">
    <property type="entry name" value="HIS_KIN"/>
    <property type="match status" value="1"/>
</dbReference>
<dbReference type="Pfam" id="PF02518">
    <property type="entry name" value="HATPase_c"/>
    <property type="match status" value="1"/>
</dbReference>
<dbReference type="InterPro" id="IPR005467">
    <property type="entry name" value="His_kinase_dom"/>
</dbReference>
<evidence type="ECO:0000313" key="14">
    <source>
        <dbReference type="EMBL" id="SIO05980.1"/>
    </source>
</evidence>
<dbReference type="RefSeq" id="WP_074256445.1">
    <property type="nucleotide sequence ID" value="NZ_FSRL01000001.1"/>
</dbReference>
<accession>A0A1N6GEL6</accession>
<dbReference type="InterPro" id="IPR050428">
    <property type="entry name" value="TCS_sensor_his_kinase"/>
</dbReference>
<dbReference type="EMBL" id="FSRL01000001">
    <property type="protein sequence ID" value="SIO05980.1"/>
    <property type="molecule type" value="Genomic_DNA"/>
</dbReference>
<dbReference type="InterPro" id="IPR036097">
    <property type="entry name" value="HisK_dim/P_sf"/>
</dbReference>
<keyword evidence="9" id="KW-0902">Two-component regulatory system</keyword>
<dbReference type="InterPro" id="IPR003660">
    <property type="entry name" value="HAMP_dom"/>
</dbReference>
<evidence type="ECO:0000259" key="13">
    <source>
        <dbReference type="PROSITE" id="PS50885"/>
    </source>
</evidence>
<feature type="domain" description="HAMP" evidence="13">
    <location>
        <begin position="180"/>
        <end position="233"/>
    </location>
</feature>
<dbReference type="AlphaFoldDB" id="A0A1N6GEL6"/>
<keyword evidence="15" id="KW-1185">Reference proteome</keyword>
<dbReference type="PANTHER" id="PTHR45436">
    <property type="entry name" value="SENSOR HISTIDINE KINASE YKOH"/>
    <property type="match status" value="1"/>
</dbReference>
<dbReference type="Proteomes" id="UP000184932">
    <property type="component" value="Unassembled WGS sequence"/>
</dbReference>
<dbReference type="CDD" id="cd00075">
    <property type="entry name" value="HATPase"/>
    <property type="match status" value="1"/>
</dbReference>
<proteinExistence type="predicted"/>